<dbReference type="KEGG" id="sus:Acid_0507"/>
<organism evidence="6">
    <name type="scientific">Solibacter usitatus (strain Ellin6076)</name>
    <dbReference type="NCBI Taxonomy" id="234267"/>
    <lineage>
        <taxon>Bacteria</taxon>
        <taxon>Pseudomonadati</taxon>
        <taxon>Acidobacteriota</taxon>
        <taxon>Terriglobia</taxon>
        <taxon>Bryobacterales</taxon>
        <taxon>Solibacteraceae</taxon>
        <taxon>Candidatus Solibacter</taxon>
    </lineage>
</organism>
<dbReference type="GO" id="GO:0003746">
    <property type="term" value="F:translation elongation factor activity"/>
    <property type="evidence" value="ECO:0007669"/>
    <property type="project" value="UniProtKB-KW"/>
</dbReference>
<dbReference type="GO" id="GO:0005525">
    <property type="term" value="F:GTP binding"/>
    <property type="evidence" value="ECO:0007669"/>
    <property type="project" value="UniProtKB-KW"/>
</dbReference>
<gene>
    <name evidence="6" type="ordered locus">Acid_0507</name>
</gene>
<sequence length="114" mass="12971">MRNLPRDLEAEITFLATEHGGRNSNLRSDYRGQFFYDGHDWDAIQSYPDIDEVHAGDTVKAYLAFASPDEHIGRLQPGKMFLVREGNRVVGYGKITRLLELEASAARCLRGRCR</sequence>
<name>Q02BP9_SOLUE</name>
<dbReference type="SUPFAM" id="SSF50465">
    <property type="entry name" value="EF-Tu/eEF-1alpha/eIF2-gamma C-terminal domain"/>
    <property type="match status" value="1"/>
</dbReference>
<evidence type="ECO:0000256" key="3">
    <source>
        <dbReference type="ARBA" id="ARBA00022917"/>
    </source>
</evidence>
<evidence type="ECO:0000313" key="6">
    <source>
        <dbReference type="EMBL" id="ABJ81517.1"/>
    </source>
</evidence>
<dbReference type="OrthoDB" id="288362at2"/>
<dbReference type="InterPro" id="IPR004160">
    <property type="entry name" value="Transl_elong_EFTu/EF1A_C"/>
</dbReference>
<evidence type="ECO:0000256" key="1">
    <source>
        <dbReference type="ARBA" id="ARBA00022741"/>
    </source>
</evidence>
<proteinExistence type="predicted"/>
<dbReference type="AlphaFoldDB" id="Q02BP9"/>
<accession>Q02BP9</accession>
<keyword evidence="3" id="KW-0648">Protein biosynthesis</keyword>
<keyword evidence="1" id="KW-0547">Nucleotide-binding</keyword>
<dbReference type="InParanoid" id="Q02BP9"/>
<dbReference type="EMBL" id="CP000473">
    <property type="protein sequence ID" value="ABJ81517.1"/>
    <property type="molecule type" value="Genomic_DNA"/>
</dbReference>
<dbReference type="InterPro" id="IPR009001">
    <property type="entry name" value="Transl_elong_EF1A/Init_IF2_C"/>
</dbReference>
<dbReference type="eggNOG" id="COG0050">
    <property type="taxonomic scope" value="Bacteria"/>
</dbReference>
<feature type="domain" description="Translation elongation factor EFTu/EF1A C-terminal" evidence="5">
    <location>
        <begin position="7"/>
        <end position="98"/>
    </location>
</feature>
<keyword evidence="4" id="KW-0342">GTP-binding</keyword>
<evidence type="ECO:0000259" key="5">
    <source>
        <dbReference type="Pfam" id="PF03143"/>
    </source>
</evidence>
<dbReference type="Gene3D" id="2.40.30.10">
    <property type="entry name" value="Translation factors"/>
    <property type="match status" value="1"/>
</dbReference>
<dbReference type="STRING" id="234267.Acid_0507"/>
<dbReference type="Pfam" id="PF03143">
    <property type="entry name" value="GTP_EFTU_D3"/>
    <property type="match status" value="1"/>
</dbReference>
<reference evidence="6" key="1">
    <citation type="submission" date="2006-10" db="EMBL/GenBank/DDBJ databases">
        <title>Complete sequence of Solibacter usitatus Ellin6076.</title>
        <authorList>
            <consortium name="US DOE Joint Genome Institute"/>
            <person name="Copeland A."/>
            <person name="Lucas S."/>
            <person name="Lapidus A."/>
            <person name="Barry K."/>
            <person name="Detter J.C."/>
            <person name="Glavina del Rio T."/>
            <person name="Hammon N."/>
            <person name="Israni S."/>
            <person name="Dalin E."/>
            <person name="Tice H."/>
            <person name="Pitluck S."/>
            <person name="Thompson L.S."/>
            <person name="Brettin T."/>
            <person name="Bruce D."/>
            <person name="Han C."/>
            <person name="Tapia R."/>
            <person name="Gilna P."/>
            <person name="Schmutz J."/>
            <person name="Larimer F."/>
            <person name="Land M."/>
            <person name="Hauser L."/>
            <person name="Kyrpides N."/>
            <person name="Mikhailova N."/>
            <person name="Janssen P.H."/>
            <person name="Kuske C.R."/>
            <person name="Richardson P."/>
        </authorList>
    </citation>
    <scope>NUCLEOTIDE SEQUENCE</scope>
    <source>
        <strain evidence="6">Ellin6076</strain>
    </source>
</reference>
<protein>
    <recommendedName>
        <fullName evidence="5">Translation elongation factor EFTu/EF1A C-terminal domain-containing protein</fullName>
    </recommendedName>
</protein>
<keyword evidence="2" id="KW-0251">Elongation factor</keyword>
<dbReference type="HOGENOM" id="CLU_2119514_0_0_0"/>
<evidence type="ECO:0000256" key="4">
    <source>
        <dbReference type="ARBA" id="ARBA00023134"/>
    </source>
</evidence>
<evidence type="ECO:0000256" key="2">
    <source>
        <dbReference type="ARBA" id="ARBA00022768"/>
    </source>
</evidence>